<dbReference type="SUPFAM" id="SSF56436">
    <property type="entry name" value="C-type lectin-like"/>
    <property type="match status" value="1"/>
</dbReference>
<dbReference type="AlphaFoldDB" id="G0P7J6"/>
<sequence>MIIFLLFLSILLVFSASPKCPHGFPLHFERKPTALNNYTKDWCIAVVEYEGMGNRDRARSICITINATLTMPENKEEFIAIAKHVQARNKSTPHAIDGEFTPRCKVEMYRNQEFNGTAEKGECNVHNHLFNFDDVNTDPTFILSHFTGGVPNARGSNYGTGHPTFQYVADCLVLENTKSPNYTAPIGVTDLAYCVGAASVKTYTGSLFDLKREISSVLCGKRPE</sequence>
<dbReference type="PANTHER" id="PTHR23124:SF149">
    <property type="entry name" value="C-TYPE LECTIN-RELATED"/>
    <property type="match status" value="1"/>
</dbReference>
<dbReference type="InterPro" id="IPR016187">
    <property type="entry name" value="CTDL_fold"/>
</dbReference>
<accession>G0P7J6</accession>
<feature type="signal peptide" evidence="1">
    <location>
        <begin position="1"/>
        <end position="15"/>
    </location>
</feature>
<evidence type="ECO:0000313" key="2">
    <source>
        <dbReference type="EMBL" id="EGT47239.1"/>
    </source>
</evidence>
<evidence type="ECO:0000313" key="3">
    <source>
        <dbReference type="Proteomes" id="UP000008068"/>
    </source>
</evidence>
<evidence type="ECO:0000256" key="1">
    <source>
        <dbReference type="SAM" id="SignalP"/>
    </source>
</evidence>
<dbReference type="Proteomes" id="UP000008068">
    <property type="component" value="Unassembled WGS sequence"/>
</dbReference>
<name>G0P7J6_CAEBE</name>
<keyword evidence="1" id="KW-0732">Signal</keyword>
<protein>
    <submittedName>
        <fullName evidence="2">Uncharacterized protein</fullName>
    </submittedName>
</protein>
<organism evidence="3">
    <name type="scientific">Caenorhabditis brenneri</name>
    <name type="common">Nematode worm</name>
    <dbReference type="NCBI Taxonomy" id="135651"/>
    <lineage>
        <taxon>Eukaryota</taxon>
        <taxon>Metazoa</taxon>
        <taxon>Ecdysozoa</taxon>
        <taxon>Nematoda</taxon>
        <taxon>Chromadorea</taxon>
        <taxon>Rhabditida</taxon>
        <taxon>Rhabditina</taxon>
        <taxon>Rhabditomorpha</taxon>
        <taxon>Rhabditoidea</taxon>
        <taxon>Rhabditidae</taxon>
        <taxon>Peloderinae</taxon>
        <taxon>Caenorhabditis</taxon>
    </lineage>
</organism>
<dbReference type="OrthoDB" id="5806112at2759"/>
<dbReference type="PANTHER" id="PTHR23124">
    <property type="entry name" value="C-TYPE LECTIN DOMAIN-CONTAINING PROTEIN-RELATED-RELATED"/>
    <property type="match status" value="1"/>
</dbReference>
<dbReference type="eggNOG" id="KOG4297">
    <property type="taxonomic scope" value="Eukaryota"/>
</dbReference>
<dbReference type="HOGENOM" id="CLU_086458_0_0_1"/>
<dbReference type="FunCoup" id="G0P7J6">
    <property type="interactions" value="1048"/>
</dbReference>
<reference evidence="3" key="1">
    <citation type="submission" date="2011-07" db="EMBL/GenBank/DDBJ databases">
        <authorList>
            <consortium name="Caenorhabditis brenneri Sequencing and Analysis Consortium"/>
            <person name="Wilson R.K."/>
        </authorList>
    </citation>
    <scope>NUCLEOTIDE SEQUENCE [LARGE SCALE GENOMIC DNA]</scope>
    <source>
        <strain evidence="3">PB2801</strain>
    </source>
</reference>
<gene>
    <name evidence="2" type="ORF">CAEBREN_15140</name>
</gene>
<dbReference type="InParanoid" id="G0P7J6"/>
<dbReference type="EMBL" id="GL380116">
    <property type="protein sequence ID" value="EGT47239.1"/>
    <property type="molecule type" value="Genomic_DNA"/>
</dbReference>
<keyword evidence="3" id="KW-1185">Reference proteome</keyword>
<dbReference type="STRING" id="135651.G0P7J6"/>
<feature type="chain" id="PRO_5012926380" evidence="1">
    <location>
        <begin position="16"/>
        <end position="224"/>
    </location>
</feature>
<proteinExistence type="predicted"/>